<organism evidence="2 3">
    <name type="scientific">Galendromus occidentalis</name>
    <name type="common">western predatory mite</name>
    <dbReference type="NCBI Taxonomy" id="34638"/>
    <lineage>
        <taxon>Eukaryota</taxon>
        <taxon>Metazoa</taxon>
        <taxon>Ecdysozoa</taxon>
        <taxon>Arthropoda</taxon>
        <taxon>Chelicerata</taxon>
        <taxon>Arachnida</taxon>
        <taxon>Acari</taxon>
        <taxon>Parasitiformes</taxon>
        <taxon>Mesostigmata</taxon>
        <taxon>Gamasina</taxon>
        <taxon>Phytoseioidea</taxon>
        <taxon>Phytoseiidae</taxon>
        <taxon>Typhlodrominae</taxon>
        <taxon>Galendromus</taxon>
    </lineage>
</organism>
<accession>A0AAJ6VZ94</accession>
<evidence type="ECO:0000313" key="3">
    <source>
        <dbReference type="RefSeq" id="XP_003746772.1"/>
    </source>
</evidence>
<gene>
    <name evidence="3" type="primary">LOC100902707</name>
</gene>
<dbReference type="Proteomes" id="UP000694867">
    <property type="component" value="Unplaced"/>
</dbReference>
<dbReference type="AlphaFoldDB" id="A0AAJ6VZ94"/>
<evidence type="ECO:0000313" key="2">
    <source>
        <dbReference type="Proteomes" id="UP000694867"/>
    </source>
</evidence>
<dbReference type="GeneID" id="100902707"/>
<feature type="region of interest" description="Disordered" evidence="1">
    <location>
        <begin position="113"/>
        <end position="169"/>
    </location>
</feature>
<dbReference type="RefSeq" id="XP_003746772.1">
    <property type="nucleotide sequence ID" value="XM_003746724.1"/>
</dbReference>
<sequence length="169" mass="19464">MCESFSDNESVLTEKSGFRPTLKYLLTGWRMRASLSTFPFNHSQDRKLCRMVFAEWKAKNYLTTEQFQIAAYSFAIANDIKVLRVWEKCGRASNHWLKNFLTRHPEVRDMLIGKRGAPPKRKSDGCEEDLLDESPSEYSDDDDDDDDDDNDDSLDEDEDSDSELDGSDA</sequence>
<evidence type="ECO:0000256" key="1">
    <source>
        <dbReference type="SAM" id="MobiDB-lite"/>
    </source>
</evidence>
<reference evidence="3" key="1">
    <citation type="submission" date="2025-08" db="UniProtKB">
        <authorList>
            <consortium name="RefSeq"/>
        </authorList>
    </citation>
    <scope>IDENTIFICATION</scope>
</reference>
<protein>
    <submittedName>
        <fullName evidence="3">Protein SIS2</fullName>
    </submittedName>
</protein>
<proteinExistence type="predicted"/>
<dbReference type="KEGG" id="goe:100902707"/>
<keyword evidence="2" id="KW-1185">Reference proteome</keyword>
<name>A0AAJ6VZ94_9ACAR</name>
<feature type="compositionally biased region" description="Acidic residues" evidence="1">
    <location>
        <begin position="126"/>
        <end position="169"/>
    </location>
</feature>